<reference evidence="7 8" key="1">
    <citation type="journal article" date="2019" name="Nat. Microbiol.">
        <title>Mediterranean grassland soil C-N compound turnover is dependent on rainfall and depth, and is mediated by genomically divergent microorganisms.</title>
        <authorList>
            <person name="Diamond S."/>
            <person name="Andeer P.F."/>
            <person name="Li Z."/>
            <person name="Crits-Christoph A."/>
            <person name="Burstein D."/>
            <person name="Anantharaman K."/>
            <person name="Lane K.R."/>
            <person name="Thomas B.C."/>
            <person name="Pan C."/>
            <person name="Northen T.R."/>
            <person name="Banfield J.F."/>
        </authorList>
    </citation>
    <scope>NUCLEOTIDE SEQUENCE [LARGE SCALE GENOMIC DNA]</scope>
    <source>
        <strain evidence="7">WS_11</strain>
    </source>
</reference>
<accession>A0A538U953</accession>
<dbReference type="NCBIfam" id="TIGR00005">
    <property type="entry name" value="rluA_subfam"/>
    <property type="match status" value="1"/>
</dbReference>
<evidence type="ECO:0000313" key="8">
    <source>
        <dbReference type="Proteomes" id="UP000319771"/>
    </source>
</evidence>
<dbReference type="InterPro" id="IPR006224">
    <property type="entry name" value="PsdUridine_synth_RluA-like_CS"/>
</dbReference>
<dbReference type="Gene3D" id="3.10.290.10">
    <property type="entry name" value="RNA-binding S4 domain"/>
    <property type="match status" value="1"/>
</dbReference>
<dbReference type="PANTHER" id="PTHR21600">
    <property type="entry name" value="MITOCHONDRIAL RNA PSEUDOURIDINE SYNTHASE"/>
    <property type="match status" value="1"/>
</dbReference>
<dbReference type="SUPFAM" id="SSF55174">
    <property type="entry name" value="Alpha-L RNA-binding motif"/>
    <property type="match status" value="1"/>
</dbReference>
<feature type="domain" description="RNA-binding S4" evidence="6">
    <location>
        <begin position="16"/>
        <end position="80"/>
    </location>
</feature>
<keyword evidence="2 5" id="KW-0413">Isomerase</keyword>
<dbReference type="PROSITE" id="PS01129">
    <property type="entry name" value="PSI_RLU"/>
    <property type="match status" value="1"/>
</dbReference>
<dbReference type="EC" id="5.4.99.-" evidence="5"/>
<dbReference type="PANTHER" id="PTHR21600:SF44">
    <property type="entry name" value="RIBOSOMAL LARGE SUBUNIT PSEUDOURIDINE SYNTHASE D"/>
    <property type="match status" value="1"/>
</dbReference>
<dbReference type="CDD" id="cd02869">
    <property type="entry name" value="PseudoU_synth_RluA_like"/>
    <property type="match status" value="1"/>
</dbReference>
<dbReference type="EMBL" id="VBPB01000109">
    <property type="protein sequence ID" value="TMQ72387.1"/>
    <property type="molecule type" value="Genomic_DNA"/>
</dbReference>
<dbReference type="Pfam" id="PF00849">
    <property type="entry name" value="PseudoU_synth_2"/>
    <property type="match status" value="1"/>
</dbReference>
<name>A0A538U953_UNCEI</name>
<feature type="active site" evidence="3">
    <location>
        <position position="139"/>
    </location>
</feature>
<dbReference type="CDD" id="cd00165">
    <property type="entry name" value="S4"/>
    <property type="match status" value="1"/>
</dbReference>
<sequence length="327" mass="35438">MTRVLDLSVPSPRSGERLDRFLAAAQTDLSRSRLQGLIRTGHVSVNGGAARAAQRVHAGDRVRVEIPEPEPLVLVAEALPLTVVHEDSDLVVLDKPAGVVVHPGAGVARGTLVHALLHRYPEIASVGGATRPGIVHRLDKDTSGLMVVARSERAHRALVAALRAREVKRTYVAIVWGEPRLAGGLVETAMGRHPKDRKRMAVLTRGGKPARTRWRVVERLGLAARLEVELDTGRTHQIRVHLAHLGHPIVGDPVYGGRGKKQLSLRESERRLAGELLDALPRQALHAAALELTHPVSGTRLTFSSPLPEDLGQALDLLRAQRARGAR</sequence>
<evidence type="ECO:0000256" key="1">
    <source>
        <dbReference type="ARBA" id="ARBA00010876"/>
    </source>
</evidence>
<dbReference type="GO" id="GO:0000455">
    <property type="term" value="P:enzyme-directed rRNA pseudouridine synthesis"/>
    <property type="evidence" value="ECO:0007669"/>
    <property type="project" value="TreeGrafter"/>
</dbReference>
<evidence type="ECO:0000256" key="4">
    <source>
        <dbReference type="PROSITE-ProRule" id="PRU00182"/>
    </source>
</evidence>
<comment type="caution">
    <text evidence="7">The sequence shown here is derived from an EMBL/GenBank/DDBJ whole genome shotgun (WGS) entry which is preliminary data.</text>
</comment>
<protein>
    <recommendedName>
        <fullName evidence="5">Pseudouridine synthase</fullName>
        <ecNumber evidence="5">5.4.99.-</ecNumber>
    </recommendedName>
</protein>
<evidence type="ECO:0000256" key="5">
    <source>
        <dbReference type="RuleBase" id="RU362028"/>
    </source>
</evidence>
<dbReference type="Gene3D" id="3.30.2350.10">
    <property type="entry name" value="Pseudouridine synthase"/>
    <property type="match status" value="1"/>
</dbReference>
<dbReference type="Pfam" id="PF01479">
    <property type="entry name" value="S4"/>
    <property type="match status" value="1"/>
</dbReference>
<comment type="catalytic activity">
    <reaction evidence="5">
        <text>a uridine in RNA = a pseudouridine in RNA</text>
        <dbReference type="Rhea" id="RHEA:48348"/>
        <dbReference type="Rhea" id="RHEA-COMP:12068"/>
        <dbReference type="Rhea" id="RHEA-COMP:12069"/>
        <dbReference type="ChEBI" id="CHEBI:65314"/>
        <dbReference type="ChEBI" id="CHEBI:65315"/>
    </reaction>
</comment>
<evidence type="ECO:0000256" key="2">
    <source>
        <dbReference type="ARBA" id="ARBA00023235"/>
    </source>
</evidence>
<dbReference type="PROSITE" id="PS50889">
    <property type="entry name" value="S4"/>
    <property type="match status" value="1"/>
</dbReference>
<comment type="function">
    <text evidence="5">Responsible for synthesis of pseudouridine from uracil.</text>
</comment>
<dbReference type="GO" id="GO:0120159">
    <property type="term" value="F:rRNA pseudouridine synthase activity"/>
    <property type="evidence" value="ECO:0007669"/>
    <property type="project" value="UniProtKB-ARBA"/>
</dbReference>
<proteinExistence type="inferred from homology"/>
<dbReference type="InterPro" id="IPR006225">
    <property type="entry name" value="PsdUridine_synth_RluC/D"/>
</dbReference>
<dbReference type="AlphaFoldDB" id="A0A538U953"/>
<dbReference type="InterPro" id="IPR050188">
    <property type="entry name" value="RluA_PseudoU_synthase"/>
</dbReference>
<dbReference type="SUPFAM" id="SSF55120">
    <property type="entry name" value="Pseudouridine synthase"/>
    <property type="match status" value="1"/>
</dbReference>
<evidence type="ECO:0000259" key="6">
    <source>
        <dbReference type="SMART" id="SM00363"/>
    </source>
</evidence>
<dbReference type="InterPro" id="IPR006145">
    <property type="entry name" value="PsdUridine_synth_RsuA/RluA"/>
</dbReference>
<dbReference type="InterPro" id="IPR036986">
    <property type="entry name" value="S4_RNA-bd_sf"/>
</dbReference>
<dbReference type="InterPro" id="IPR002942">
    <property type="entry name" value="S4_RNA-bd"/>
</dbReference>
<keyword evidence="4" id="KW-0694">RNA-binding</keyword>
<comment type="similarity">
    <text evidence="1 5">Belongs to the pseudouridine synthase RluA family.</text>
</comment>
<dbReference type="SMART" id="SM00363">
    <property type="entry name" value="S4"/>
    <property type="match status" value="1"/>
</dbReference>
<dbReference type="InterPro" id="IPR020103">
    <property type="entry name" value="PsdUridine_synth_cat_dom_sf"/>
</dbReference>
<evidence type="ECO:0000313" key="7">
    <source>
        <dbReference type="EMBL" id="TMQ72387.1"/>
    </source>
</evidence>
<evidence type="ECO:0000256" key="3">
    <source>
        <dbReference type="PIRSR" id="PIRSR606225-1"/>
    </source>
</evidence>
<gene>
    <name evidence="7" type="ORF">E6K81_07510</name>
</gene>
<dbReference type="GO" id="GO:0003723">
    <property type="term" value="F:RNA binding"/>
    <property type="evidence" value="ECO:0007669"/>
    <property type="project" value="UniProtKB-KW"/>
</dbReference>
<organism evidence="7 8">
    <name type="scientific">Eiseniibacteriota bacterium</name>
    <dbReference type="NCBI Taxonomy" id="2212470"/>
    <lineage>
        <taxon>Bacteria</taxon>
        <taxon>Candidatus Eiseniibacteriota</taxon>
    </lineage>
</organism>
<dbReference type="Proteomes" id="UP000319771">
    <property type="component" value="Unassembled WGS sequence"/>
</dbReference>